<evidence type="ECO:0000256" key="1">
    <source>
        <dbReference type="ARBA" id="ARBA00004123"/>
    </source>
</evidence>
<dbReference type="SUPFAM" id="SSF57959">
    <property type="entry name" value="Leucine zipper domain"/>
    <property type="match status" value="1"/>
</dbReference>
<accession>A0AAV6JEI6</accession>
<dbReference type="SMART" id="SM00338">
    <property type="entry name" value="BRLZ"/>
    <property type="match status" value="1"/>
</dbReference>
<comment type="similarity">
    <text evidence="2">Belongs to the bZIP family.</text>
</comment>
<dbReference type="GO" id="GO:0005634">
    <property type="term" value="C:nucleus"/>
    <property type="evidence" value="ECO:0007669"/>
    <property type="project" value="UniProtKB-SubCell"/>
</dbReference>
<keyword evidence="3" id="KW-0805">Transcription regulation</keyword>
<dbReference type="PANTHER" id="PTHR45967">
    <property type="entry name" value="G-BOX-BINDING FACTOR 3-RELATED"/>
    <property type="match status" value="1"/>
</dbReference>
<keyword evidence="4" id="KW-0238">DNA-binding</keyword>
<dbReference type="PANTHER" id="PTHR45967:SF38">
    <property type="entry name" value="G-BOX-BINDING FACTOR 2"/>
    <property type="match status" value="1"/>
</dbReference>
<keyword evidence="7" id="KW-0175">Coiled coil</keyword>
<keyword evidence="11" id="KW-1185">Reference proteome</keyword>
<dbReference type="InterPro" id="IPR045314">
    <property type="entry name" value="bZIP_plant_GBF1"/>
</dbReference>
<evidence type="ECO:0000313" key="11">
    <source>
        <dbReference type="Proteomes" id="UP000823749"/>
    </source>
</evidence>
<dbReference type="PROSITE" id="PS50217">
    <property type="entry name" value="BZIP"/>
    <property type="match status" value="1"/>
</dbReference>
<gene>
    <name evidence="10" type="ORF">RHGRI_019952</name>
</gene>
<dbReference type="Pfam" id="PF00170">
    <property type="entry name" value="bZIP_1"/>
    <property type="match status" value="1"/>
</dbReference>
<dbReference type="CDD" id="cd14702">
    <property type="entry name" value="bZIP_plant_GBF1"/>
    <property type="match status" value="1"/>
</dbReference>
<dbReference type="GO" id="GO:0043565">
    <property type="term" value="F:sequence-specific DNA binding"/>
    <property type="evidence" value="ECO:0007669"/>
    <property type="project" value="InterPro"/>
</dbReference>
<feature type="coiled-coil region" evidence="7">
    <location>
        <begin position="226"/>
        <end position="300"/>
    </location>
</feature>
<comment type="caution">
    <text evidence="10">The sequence shown here is derived from an EMBL/GenBank/DDBJ whole genome shotgun (WGS) entry which is preliminary data.</text>
</comment>
<feature type="compositionally biased region" description="Polar residues" evidence="8">
    <location>
        <begin position="132"/>
        <end position="169"/>
    </location>
</feature>
<protein>
    <recommendedName>
        <fullName evidence="9">BZIP domain-containing protein</fullName>
    </recommendedName>
</protein>
<dbReference type="PROSITE" id="PS00036">
    <property type="entry name" value="BZIP_BASIC"/>
    <property type="match status" value="1"/>
</dbReference>
<sequence length="345" mass="37432">MGSSEGIDTPKPEKASPSKQDLKMVYPFALAGTIKHSSLSQLEILFNNLICFQSYYAPEIPIPPSYLNSAIMAGHAPHHDAWAQPQTAPVSTQLFLSESMDEGITKMLDRLDRVDMQIVEGTHEVDGEGSINGASQSAEGDASSNRSDSHTSQSQGESTSMGKQNADSDVEVNTQANSTAEGDANVASIDLTGITVAPEKPVDTSNGKSETGITRSASFAVAGLPLKASLQEQKQLKREKRKQANRESACRSRLKKQALDELMKRYETVKVENTALKSEINQLTEEVEKLKAENCALMEKLNGTEVTHPREMVLDETRPDSSTQPNCSEDGFILNNSVSFVIGIN</sequence>
<evidence type="ECO:0000256" key="8">
    <source>
        <dbReference type="SAM" id="MobiDB-lite"/>
    </source>
</evidence>
<evidence type="ECO:0000256" key="6">
    <source>
        <dbReference type="ARBA" id="ARBA00023242"/>
    </source>
</evidence>
<dbReference type="Gene3D" id="1.20.5.170">
    <property type="match status" value="1"/>
</dbReference>
<reference evidence="10" key="1">
    <citation type="submission" date="2020-08" db="EMBL/GenBank/DDBJ databases">
        <title>Plant Genome Project.</title>
        <authorList>
            <person name="Zhang R.-G."/>
        </authorList>
    </citation>
    <scope>NUCLEOTIDE SEQUENCE</scope>
    <source>
        <strain evidence="10">WSP0</strain>
        <tissue evidence="10">Leaf</tissue>
    </source>
</reference>
<dbReference type="AlphaFoldDB" id="A0AAV6JEI6"/>
<keyword evidence="5" id="KW-0804">Transcription</keyword>
<dbReference type="InterPro" id="IPR046347">
    <property type="entry name" value="bZIP_sf"/>
</dbReference>
<organism evidence="10 11">
    <name type="scientific">Rhododendron griersonianum</name>
    <dbReference type="NCBI Taxonomy" id="479676"/>
    <lineage>
        <taxon>Eukaryota</taxon>
        <taxon>Viridiplantae</taxon>
        <taxon>Streptophyta</taxon>
        <taxon>Embryophyta</taxon>
        <taxon>Tracheophyta</taxon>
        <taxon>Spermatophyta</taxon>
        <taxon>Magnoliopsida</taxon>
        <taxon>eudicotyledons</taxon>
        <taxon>Gunneridae</taxon>
        <taxon>Pentapetalae</taxon>
        <taxon>asterids</taxon>
        <taxon>Ericales</taxon>
        <taxon>Ericaceae</taxon>
        <taxon>Ericoideae</taxon>
        <taxon>Rhodoreae</taxon>
        <taxon>Rhododendron</taxon>
    </lineage>
</organism>
<dbReference type="Proteomes" id="UP000823749">
    <property type="component" value="Chromosome 7"/>
</dbReference>
<dbReference type="GO" id="GO:0003700">
    <property type="term" value="F:DNA-binding transcription factor activity"/>
    <property type="evidence" value="ECO:0007669"/>
    <property type="project" value="InterPro"/>
</dbReference>
<evidence type="ECO:0000256" key="3">
    <source>
        <dbReference type="ARBA" id="ARBA00023015"/>
    </source>
</evidence>
<dbReference type="InterPro" id="IPR004827">
    <property type="entry name" value="bZIP"/>
</dbReference>
<evidence type="ECO:0000259" key="9">
    <source>
        <dbReference type="PROSITE" id="PS50217"/>
    </source>
</evidence>
<evidence type="ECO:0000313" key="10">
    <source>
        <dbReference type="EMBL" id="KAG5539586.1"/>
    </source>
</evidence>
<keyword evidence="6" id="KW-0539">Nucleus</keyword>
<evidence type="ECO:0000256" key="5">
    <source>
        <dbReference type="ARBA" id="ARBA00023163"/>
    </source>
</evidence>
<proteinExistence type="inferred from homology"/>
<evidence type="ECO:0000256" key="4">
    <source>
        <dbReference type="ARBA" id="ARBA00023125"/>
    </source>
</evidence>
<evidence type="ECO:0000256" key="7">
    <source>
        <dbReference type="SAM" id="Coils"/>
    </source>
</evidence>
<feature type="region of interest" description="Disordered" evidence="8">
    <location>
        <begin position="122"/>
        <end position="169"/>
    </location>
</feature>
<dbReference type="EMBL" id="JACTNZ010000007">
    <property type="protein sequence ID" value="KAG5539586.1"/>
    <property type="molecule type" value="Genomic_DNA"/>
</dbReference>
<dbReference type="InterPro" id="IPR044827">
    <property type="entry name" value="GBF-like"/>
</dbReference>
<name>A0AAV6JEI6_9ERIC</name>
<comment type="subcellular location">
    <subcellularLocation>
        <location evidence="1">Nucleus</location>
    </subcellularLocation>
</comment>
<evidence type="ECO:0000256" key="2">
    <source>
        <dbReference type="ARBA" id="ARBA00007163"/>
    </source>
</evidence>
<feature type="domain" description="BZIP" evidence="9">
    <location>
        <begin position="235"/>
        <end position="297"/>
    </location>
</feature>